<evidence type="ECO:0000313" key="3">
    <source>
        <dbReference type="Proteomes" id="UP000612899"/>
    </source>
</evidence>
<evidence type="ECO:0000313" key="2">
    <source>
        <dbReference type="EMBL" id="GIH10872.1"/>
    </source>
</evidence>
<dbReference type="EMBL" id="BONY01000110">
    <property type="protein sequence ID" value="GIH10872.1"/>
    <property type="molecule type" value="Genomic_DNA"/>
</dbReference>
<keyword evidence="3" id="KW-1185">Reference proteome</keyword>
<comment type="caution">
    <text evidence="2">The sequence shown here is derived from an EMBL/GenBank/DDBJ whole genome shotgun (WGS) entry which is preliminary data.</text>
</comment>
<dbReference type="AlphaFoldDB" id="A0A8J3VLN8"/>
<feature type="transmembrane region" description="Helical" evidence="1">
    <location>
        <begin position="73"/>
        <end position="93"/>
    </location>
</feature>
<keyword evidence="1" id="KW-0472">Membrane</keyword>
<gene>
    <name evidence="2" type="ORF">Rhe02_89390</name>
</gene>
<protein>
    <submittedName>
        <fullName evidence="2">Uncharacterized protein</fullName>
    </submittedName>
</protein>
<keyword evidence="1" id="KW-0812">Transmembrane</keyword>
<dbReference type="Proteomes" id="UP000612899">
    <property type="component" value="Unassembled WGS sequence"/>
</dbReference>
<dbReference type="RefSeq" id="WP_203914593.1">
    <property type="nucleotide sequence ID" value="NZ_BONY01000110.1"/>
</dbReference>
<keyword evidence="1" id="KW-1133">Transmembrane helix</keyword>
<accession>A0A8J3VLN8</accession>
<organism evidence="2 3">
    <name type="scientific">Rhizocola hellebori</name>
    <dbReference type="NCBI Taxonomy" id="1392758"/>
    <lineage>
        <taxon>Bacteria</taxon>
        <taxon>Bacillati</taxon>
        <taxon>Actinomycetota</taxon>
        <taxon>Actinomycetes</taxon>
        <taxon>Micromonosporales</taxon>
        <taxon>Micromonosporaceae</taxon>
        <taxon>Rhizocola</taxon>
    </lineage>
</organism>
<proteinExistence type="predicted"/>
<reference evidence="2" key="1">
    <citation type="submission" date="2021-01" db="EMBL/GenBank/DDBJ databases">
        <title>Whole genome shotgun sequence of Rhizocola hellebori NBRC 109834.</title>
        <authorList>
            <person name="Komaki H."/>
            <person name="Tamura T."/>
        </authorList>
    </citation>
    <scope>NUCLEOTIDE SEQUENCE</scope>
    <source>
        <strain evidence="2">NBRC 109834</strain>
    </source>
</reference>
<name>A0A8J3VLN8_9ACTN</name>
<evidence type="ECO:0000256" key="1">
    <source>
        <dbReference type="SAM" id="Phobius"/>
    </source>
</evidence>
<sequence length="96" mass="10871">MRAIPDEELYVQLANHQLNFPTPLPVEDYVYRCDVWEMVNKALHAEIARRRATPPPWWPQPREKLATSTRRHLTALGIYTGILTLAGAAGAVIGHQ</sequence>